<sequence>MVHYKLQYFDLRGLGEPIRLILHYVGQDFEEKRIDFFSDEWLEFKKKTPYGLLPVLLVDGVPIAECRAIGRYLGKKFNLLGKTDLEAAQLDSIADFFLEYFMEARPYLFVLFGIPYKENDKEKLYNELWVPKNAETFPRLEKILKESGSGFLSKDGISWVDFFVAALNYTINKNLPETFRNFPEIKKHVEKIHGLPELQEYLGKRKVTDL</sequence>
<dbReference type="Proteomes" id="UP000887540">
    <property type="component" value="Unplaced"/>
</dbReference>
<organism evidence="8 9">
    <name type="scientific">Acrobeloides nanus</name>
    <dbReference type="NCBI Taxonomy" id="290746"/>
    <lineage>
        <taxon>Eukaryota</taxon>
        <taxon>Metazoa</taxon>
        <taxon>Ecdysozoa</taxon>
        <taxon>Nematoda</taxon>
        <taxon>Chromadorea</taxon>
        <taxon>Rhabditida</taxon>
        <taxon>Tylenchina</taxon>
        <taxon>Cephalobomorpha</taxon>
        <taxon>Cephaloboidea</taxon>
        <taxon>Cephalobidae</taxon>
        <taxon>Acrobeloides</taxon>
    </lineage>
</organism>
<dbReference type="GO" id="GO:0004364">
    <property type="term" value="F:glutathione transferase activity"/>
    <property type="evidence" value="ECO:0007669"/>
    <property type="project" value="UniProtKB-EC"/>
</dbReference>
<dbReference type="InterPro" id="IPR004046">
    <property type="entry name" value="GST_C"/>
</dbReference>
<dbReference type="PANTHER" id="PTHR11571">
    <property type="entry name" value="GLUTATHIONE S-TRANSFERASE"/>
    <property type="match status" value="1"/>
</dbReference>
<dbReference type="EC" id="2.5.1.18" evidence="1"/>
<evidence type="ECO:0000259" key="7">
    <source>
        <dbReference type="PROSITE" id="PS50405"/>
    </source>
</evidence>
<keyword evidence="2" id="KW-0808">Transferase</keyword>
<accession>A0A914E001</accession>
<feature type="domain" description="GST C-terminal" evidence="7">
    <location>
        <begin position="83"/>
        <end position="210"/>
    </location>
</feature>
<dbReference type="SFLD" id="SFLDG01205">
    <property type="entry name" value="AMPS.1"/>
    <property type="match status" value="1"/>
</dbReference>
<dbReference type="InterPro" id="IPR050213">
    <property type="entry name" value="GST_superfamily"/>
</dbReference>
<dbReference type="InterPro" id="IPR040079">
    <property type="entry name" value="Glutathione_S-Trfase"/>
</dbReference>
<evidence type="ECO:0000256" key="4">
    <source>
        <dbReference type="ARBA" id="ARBA00047960"/>
    </source>
</evidence>
<evidence type="ECO:0000256" key="1">
    <source>
        <dbReference type="ARBA" id="ARBA00012452"/>
    </source>
</evidence>
<dbReference type="PROSITE" id="PS50405">
    <property type="entry name" value="GST_CTER"/>
    <property type="match status" value="1"/>
</dbReference>
<dbReference type="FunFam" id="1.20.1050.10:FF:000031">
    <property type="entry name" value="Glutathione S-Transferase"/>
    <property type="match status" value="1"/>
</dbReference>
<reference evidence="9" key="1">
    <citation type="submission" date="2022-11" db="UniProtKB">
        <authorList>
            <consortium name="WormBaseParasite"/>
        </authorList>
    </citation>
    <scope>IDENTIFICATION</scope>
</reference>
<feature type="domain" description="GST N-terminal" evidence="6">
    <location>
        <begin position="2"/>
        <end position="81"/>
    </location>
</feature>
<dbReference type="Gene3D" id="3.40.30.10">
    <property type="entry name" value="Glutaredoxin"/>
    <property type="match status" value="1"/>
</dbReference>
<dbReference type="InterPro" id="IPR004045">
    <property type="entry name" value="Glutathione_S-Trfase_N"/>
</dbReference>
<dbReference type="CDD" id="cd03039">
    <property type="entry name" value="GST_N_Sigma_like"/>
    <property type="match status" value="1"/>
</dbReference>
<evidence type="ECO:0000256" key="2">
    <source>
        <dbReference type="ARBA" id="ARBA00022679"/>
    </source>
</evidence>
<dbReference type="InterPro" id="IPR036249">
    <property type="entry name" value="Thioredoxin-like_sf"/>
</dbReference>
<evidence type="ECO:0000313" key="9">
    <source>
        <dbReference type="WBParaSite" id="ACRNAN_scaffold4607.g27063.t1"/>
    </source>
</evidence>
<name>A0A914E001_9BILA</name>
<evidence type="ECO:0000256" key="5">
    <source>
        <dbReference type="ARBA" id="ARBA00078118"/>
    </source>
</evidence>
<proteinExistence type="inferred from homology"/>
<dbReference type="PROSITE" id="PS50404">
    <property type="entry name" value="GST_NTER"/>
    <property type="match status" value="1"/>
</dbReference>
<evidence type="ECO:0000259" key="6">
    <source>
        <dbReference type="PROSITE" id="PS50404"/>
    </source>
</evidence>
<protein>
    <recommendedName>
        <fullName evidence="1">glutathione transferase</fullName>
        <ecNumber evidence="1">2.5.1.18</ecNumber>
    </recommendedName>
    <alternativeName>
        <fullName evidence="5">GST class-sigma</fullName>
    </alternativeName>
</protein>
<comment type="similarity">
    <text evidence="3">Belongs to the GST superfamily. Sigma family.</text>
</comment>
<dbReference type="WBParaSite" id="ACRNAN_scaffold4607.g27063.t1">
    <property type="protein sequence ID" value="ACRNAN_scaffold4607.g27063.t1"/>
    <property type="gene ID" value="ACRNAN_scaffold4607.g27063"/>
</dbReference>
<dbReference type="Gene3D" id="1.20.1050.10">
    <property type="match status" value="1"/>
</dbReference>
<dbReference type="SFLD" id="SFLDG00363">
    <property type="entry name" value="AMPS_(cytGST):_Alpha-__Mu-__Pi"/>
    <property type="match status" value="1"/>
</dbReference>
<dbReference type="SFLD" id="SFLDS00019">
    <property type="entry name" value="Glutathione_Transferase_(cytos"/>
    <property type="match status" value="1"/>
</dbReference>
<dbReference type="PANTHER" id="PTHR11571:SF224">
    <property type="entry name" value="HEMATOPOIETIC PROSTAGLANDIN D SYNTHASE"/>
    <property type="match status" value="1"/>
</dbReference>
<dbReference type="GO" id="GO:0005737">
    <property type="term" value="C:cytoplasm"/>
    <property type="evidence" value="ECO:0007669"/>
    <property type="project" value="UniProtKB-ARBA"/>
</dbReference>
<evidence type="ECO:0000313" key="8">
    <source>
        <dbReference type="Proteomes" id="UP000887540"/>
    </source>
</evidence>
<dbReference type="Pfam" id="PF14497">
    <property type="entry name" value="GST_C_3"/>
    <property type="match status" value="1"/>
</dbReference>
<dbReference type="SUPFAM" id="SSF52833">
    <property type="entry name" value="Thioredoxin-like"/>
    <property type="match status" value="1"/>
</dbReference>
<dbReference type="CDD" id="cd03192">
    <property type="entry name" value="GST_C_Sigma_like"/>
    <property type="match status" value="1"/>
</dbReference>
<keyword evidence="8" id="KW-1185">Reference proteome</keyword>
<dbReference type="GO" id="GO:0006749">
    <property type="term" value="P:glutathione metabolic process"/>
    <property type="evidence" value="ECO:0007669"/>
    <property type="project" value="TreeGrafter"/>
</dbReference>
<dbReference type="AlphaFoldDB" id="A0A914E001"/>
<comment type="catalytic activity">
    <reaction evidence="4">
        <text>RX + glutathione = an S-substituted glutathione + a halide anion + H(+)</text>
        <dbReference type="Rhea" id="RHEA:16437"/>
        <dbReference type="ChEBI" id="CHEBI:15378"/>
        <dbReference type="ChEBI" id="CHEBI:16042"/>
        <dbReference type="ChEBI" id="CHEBI:17792"/>
        <dbReference type="ChEBI" id="CHEBI:57925"/>
        <dbReference type="ChEBI" id="CHEBI:90779"/>
        <dbReference type="EC" id="2.5.1.18"/>
    </reaction>
</comment>
<dbReference type="Pfam" id="PF02798">
    <property type="entry name" value="GST_N"/>
    <property type="match status" value="1"/>
</dbReference>
<dbReference type="SUPFAM" id="SSF47616">
    <property type="entry name" value="GST C-terminal domain-like"/>
    <property type="match status" value="1"/>
</dbReference>
<evidence type="ECO:0000256" key="3">
    <source>
        <dbReference type="ARBA" id="ARBA00038317"/>
    </source>
</evidence>
<dbReference type="InterPro" id="IPR036282">
    <property type="entry name" value="Glutathione-S-Trfase_C_sf"/>
</dbReference>
<dbReference type="InterPro" id="IPR010987">
    <property type="entry name" value="Glutathione-S-Trfase_C-like"/>
</dbReference>